<dbReference type="EMBL" id="JAACNH010000007">
    <property type="protein sequence ID" value="KAG8436246.1"/>
    <property type="molecule type" value="Genomic_DNA"/>
</dbReference>
<keyword evidence="1" id="KW-0694">RNA-binding</keyword>
<keyword evidence="3" id="KW-1185">Reference proteome</keyword>
<evidence type="ECO:0000256" key="1">
    <source>
        <dbReference type="ARBA" id="ARBA00022884"/>
    </source>
</evidence>
<organism evidence="2 3">
    <name type="scientific">Hymenochirus boettgeri</name>
    <name type="common">Congo dwarf clawed frog</name>
    <dbReference type="NCBI Taxonomy" id="247094"/>
    <lineage>
        <taxon>Eukaryota</taxon>
        <taxon>Metazoa</taxon>
        <taxon>Chordata</taxon>
        <taxon>Craniata</taxon>
        <taxon>Vertebrata</taxon>
        <taxon>Euteleostomi</taxon>
        <taxon>Amphibia</taxon>
        <taxon>Batrachia</taxon>
        <taxon>Anura</taxon>
        <taxon>Pipoidea</taxon>
        <taxon>Pipidae</taxon>
        <taxon>Pipinae</taxon>
        <taxon>Hymenochirus</taxon>
    </lineage>
</organism>
<sequence length="81" mass="9223">MSALNKTKWKGGVLQIEIAKESFLHRLSQERQEAKYQTTLKPEQQKDLVQSLKKAGVTDFQMKAAVPGTEVPDHKVIQIFQ</sequence>
<dbReference type="PANTHER" id="PTHR48029:SF1">
    <property type="entry name" value="NUCLEOLAR PROTEIN 8"/>
    <property type="match status" value="1"/>
</dbReference>
<evidence type="ECO:0000313" key="2">
    <source>
        <dbReference type="EMBL" id="KAG8436246.1"/>
    </source>
</evidence>
<protein>
    <submittedName>
        <fullName evidence="2">Uncharacterized protein</fullName>
    </submittedName>
</protein>
<name>A0A8T2J1J8_9PIPI</name>
<dbReference type="GO" id="GO:0003723">
    <property type="term" value="F:RNA binding"/>
    <property type="evidence" value="ECO:0007669"/>
    <property type="project" value="UniProtKB-KW"/>
</dbReference>
<dbReference type="AlphaFoldDB" id="A0A8T2J1J8"/>
<dbReference type="GO" id="GO:1902570">
    <property type="term" value="P:protein localization to nucleolus"/>
    <property type="evidence" value="ECO:0007669"/>
    <property type="project" value="TreeGrafter"/>
</dbReference>
<evidence type="ECO:0000313" key="3">
    <source>
        <dbReference type="Proteomes" id="UP000812440"/>
    </source>
</evidence>
<reference evidence="2" key="1">
    <citation type="thesis" date="2020" institute="ProQuest LLC" country="789 East Eisenhower Parkway, Ann Arbor, MI, USA">
        <title>Comparative Genomics and Chromosome Evolution.</title>
        <authorList>
            <person name="Mudd A.B."/>
        </authorList>
    </citation>
    <scope>NUCLEOTIDE SEQUENCE</scope>
    <source>
        <strain evidence="2">Female2</strain>
        <tissue evidence="2">Blood</tissue>
    </source>
</reference>
<dbReference type="PANTHER" id="PTHR48029">
    <property type="entry name" value="NUCLEOLAR PROTEIN 8"/>
    <property type="match status" value="1"/>
</dbReference>
<dbReference type="OrthoDB" id="21643at2759"/>
<gene>
    <name evidence="2" type="ORF">GDO86_007371</name>
</gene>
<accession>A0A8T2J1J8</accession>
<proteinExistence type="predicted"/>
<dbReference type="GO" id="GO:0005730">
    <property type="term" value="C:nucleolus"/>
    <property type="evidence" value="ECO:0007669"/>
    <property type="project" value="TreeGrafter"/>
</dbReference>
<comment type="caution">
    <text evidence="2">The sequence shown here is derived from an EMBL/GenBank/DDBJ whole genome shotgun (WGS) entry which is preliminary data.</text>
</comment>
<dbReference type="Proteomes" id="UP000812440">
    <property type="component" value="Chromosome 4"/>
</dbReference>